<dbReference type="Gene3D" id="1.10.730.10">
    <property type="entry name" value="Isoleucyl-tRNA Synthetase, Domain 1"/>
    <property type="match status" value="1"/>
</dbReference>
<protein>
    <recommendedName>
        <fullName evidence="9">Probable methionine--tRNA ligase, mitochondrial</fullName>
        <ecNumber evidence="2">6.1.1.10</ecNumber>
    </recommendedName>
</protein>
<dbReference type="InterPro" id="IPR041872">
    <property type="entry name" value="Anticodon_Met"/>
</dbReference>
<dbReference type="OrthoDB" id="24670at2759"/>
<keyword evidence="6 10" id="KW-0648">Protein biosynthesis</keyword>
<dbReference type="PANTHER" id="PTHR43326">
    <property type="entry name" value="METHIONYL-TRNA SYNTHETASE"/>
    <property type="match status" value="1"/>
</dbReference>
<dbReference type="AlphaFoldDB" id="A0A420HNV6"/>
<evidence type="ECO:0000256" key="3">
    <source>
        <dbReference type="ARBA" id="ARBA00022598"/>
    </source>
</evidence>
<dbReference type="EMBL" id="MCFK01006300">
    <property type="protein sequence ID" value="RKF59113.1"/>
    <property type="molecule type" value="Genomic_DNA"/>
</dbReference>
<dbReference type="GO" id="GO:0005524">
    <property type="term" value="F:ATP binding"/>
    <property type="evidence" value="ECO:0007669"/>
    <property type="project" value="UniProtKB-KW"/>
</dbReference>
<evidence type="ECO:0000256" key="7">
    <source>
        <dbReference type="ARBA" id="ARBA00023146"/>
    </source>
</evidence>
<dbReference type="SUPFAM" id="SSF47323">
    <property type="entry name" value="Anticodon-binding domain of a subclass of class I aminoacyl-tRNA synthetases"/>
    <property type="match status" value="1"/>
</dbReference>
<dbReference type="CDD" id="cd00814">
    <property type="entry name" value="MetRS_core"/>
    <property type="match status" value="1"/>
</dbReference>
<keyword evidence="5 10" id="KW-0067">ATP-binding</keyword>
<accession>A0A420HNV6</accession>
<keyword evidence="3 10" id="KW-0436">Ligase</keyword>
<organism evidence="13 14">
    <name type="scientific">Erysiphe neolycopersici</name>
    <dbReference type="NCBI Taxonomy" id="212602"/>
    <lineage>
        <taxon>Eukaryota</taxon>
        <taxon>Fungi</taxon>
        <taxon>Dikarya</taxon>
        <taxon>Ascomycota</taxon>
        <taxon>Pezizomycotina</taxon>
        <taxon>Leotiomycetes</taxon>
        <taxon>Erysiphales</taxon>
        <taxon>Erysiphaceae</taxon>
        <taxon>Erysiphe</taxon>
    </lineage>
</organism>
<dbReference type="GO" id="GO:0005739">
    <property type="term" value="C:mitochondrion"/>
    <property type="evidence" value="ECO:0007669"/>
    <property type="project" value="UniProtKB-ARBA"/>
</dbReference>
<evidence type="ECO:0000259" key="12">
    <source>
        <dbReference type="Pfam" id="PF19303"/>
    </source>
</evidence>
<dbReference type="Pfam" id="PF19303">
    <property type="entry name" value="Anticodon_3"/>
    <property type="match status" value="1"/>
</dbReference>
<evidence type="ECO:0000256" key="2">
    <source>
        <dbReference type="ARBA" id="ARBA00012838"/>
    </source>
</evidence>
<dbReference type="Proteomes" id="UP000286134">
    <property type="component" value="Unassembled WGS sequence"/>
</dbReference>
<keyword evidence="4 10" id="KW-0547">Nucleotide-binding</keyword>
<dbReference type="Gene3D" id="3.40.50.620">
    <property type="entry name" value="HUPs"/>
    <property type="match status" value="1"/>
</dbReference>
<dbReference type="Gene3D" id="2.170.220.10">
    <property type="match status" value="1"/>
</dbReference>
<dbReference type="STRING" id="212602.A0A420HNV6"/>
<evidence type="ECO:0000256" key="10">
    <source>
        <dbReference type="RuleBase" id="RU363039"/>
    </source>
</evidence>
<evidence type="ECO:0000256" key="9">
    <source>
        <dbReference type="ARBA" id="ARBA00068817"/>
    </source>
</evidence>
<dbReference type="PANTHER" id="PTHR43326:SF1">
    <property type="entry name" value="METHIONINE--TRNA LIGASE, MITOCHONDRIAL"/>
    <property type="match status" value="1"/>
</dbReference>
<sequence>MISLKIIKRHQLSNLTKPKESYSRWINHQGKNHLNSLFSTQTRRLEEIGKPYFITTPIFYVNDTPHIGHLYSMVYADILKRWQVLRGKQAILCTGTDEHGMKVQRAAKKNAKPPKDYCDLMSDTFKGLASRANISNDHFVRTTDSSHKDAVQYFWTVLKEKNLIYESNHQGWYCLSEETFYPETAIEKRLDPLTGNHFMASKETGKEVEYVKERNYHFRLSEFKEPLLKFYKENPDFIVPRQRMNDVITAVSSGLDDLSVSRPAERSSWGIQVPHDDSQTIYVWLDALVNYITSAKYPWPPGQQSVGGWPADLHVIGKDIVRFHCIYWPAFLLAAGLKPPKQILSHSHWTMRKQKMSKSTGNVVNPIYAIDRFGLDAMRFYLAYDGGILNDTDYGNQVIVARYKKCLQGGLGNLLFRITRPVIWNPYKCVTGFVKRENCADYFSDTKDLRNILFTLSSEVSHHMDQLDIGKALQCIMIAIYRANAYFQKTQPWTLAKYFITFKDLGNRGNSNEQLEEIIYHCMETLRICGILLQPFIPSKATELLDILCVDSMKRSFDFANYKSDLEFGNTIPVPSKQLLFPQLAVEN</sequence>
<dbReference type="GO" id="GO:0004825">
    <property type="term" value="F:methionine-tRNA ligase activity"/>
    <property type="evidence" value="ECO:0007669"/>
    <property type="project" value="UniProtKB-EC"/>
</dbReference>
<feature type="domain" description="Methionyl-tRNA synthetase anticodon-binding" evidence="12">
    <location>
        <begin position="453"/>
        <end position="577"/>
    </location>
</feature>
<dbReference type="InterPro" id="IPR014758">
    <property type="entry name" value="Met-tRNA_synth"/>
</dbReference>
<dbReference type="InterPro" id="IPR009080">
    <property type="entry name" value="tRNAsynth_Ia_anticodon-bd"/>
</dbReference>
<reference evidence="13 14" key="1">
    <citation type="journal article" date="2018" name="BMC Genomics">
        <title>Comparative genome analyses reveal sequence features reflecting distinct modes of host-adaptation between dicot and monocot powdery mildew.</title>
        <authorList>
            <person name="Wu Y."/>
            <person name="Ma X."/>
            <person name="Pan Z."/>
            <person name="Kale S.D."/>
            <person name="Song Y."/>
            <person name="King H."/>
            <person name="Zhang Q."/>
            <person name="Presley C."/>
            <person name="Deng X."/>
            <person name="Wei C.I."/>
            <person name="Xiao S."/>
        </authorList>
    </citation>
    <scope>NUCLEOTIDE SEQUENCE [LARGE SCALE GENOMIC DNA]</scope>
    <source>
        <strain evidence="13">UMSG2</strain>
    </source>
</reference>
<comment type="similarity">
    <text evidence="1 10">Belongs to the class-I aminoacyl-tRNA synthetase family.</text>
</comment>
<feature type="domain" description="Methionyl/Leucyl tRNA synthetase" evidence="11">
    <location>
        <begin position="52"/>
        <end position="418"/>
    </location>
</feature>
<dbReference type="NCBIfam" id="TIGR00398">
    <property type="entry name" value="metG"/>
    <property type="match status" value="1"/>
</dbReference>
<dbReference type="InterPro" id="IPR015413">
    <property type="entry name" value="Methionyl/Leucyl_tRNA_Synth"/>
</dbReference>
<comment type="catalytic activity">
    <reaction evidence="8">
        <text>tRNA(Met) + L-methionine + ATP = L-methionyl-tRNA(Met) + AMP + diphosphate</text>
        <dbReference type="Rhea" id="RHEA:13481"/>
        <dbReference type="Rhea" id="RHEA-COMP:9667"/>
        <dbReference type="Rhea" id="RHEA-COMP:9698"/>
        <dbReference type="ChEBI" id="CHEBI:30616"/>
        <dbReference type="ChEBI" id="CHEBI:33019"/>
        <dbReference type="ChEBI" id="CHEBI:57844"/>
        <dbReference type="ChEBI" id="CHEBI:78442"/>
        <dbReference type="ChEBI" id="CHEBI:78530"/>
        <dbReference type="ChEBI" id="CHEBI:456215"/>
        <dbReference type="EC" id="6.1.1.10"/>
    </reaction>
</comment>
<dbReference type="CDD" id="cd07957">
    <property type="entry name" value="Anticodon_Ia_Met"/>
    <property type="match status" value="1"/>
</dbReference>
<evidence type="ECO:0000259" key="11">
    <source>
        <dbReference type="Pfam" id="PF09334"/>
    </source>
</evidence>
<dbReference type="FunFam" id="2.170.220.10:FF:000001">
    <property type="entry name" value="methionine--tRNA ligase, mitochondrial"/>
    <property type="match status" value="1"/>
</dbReference>
<dbReference type="SUPFAM" id="SSF52374">
    <property type="entry name" value="Nucleotidylyl transferase"/>
    <property type="match status" value="1"/>
</dbReference>
<dbReference type="InterPro" id="IPR014729">
    <property type="entry name" value="Rossmann-like_a/b/a_fold"/>
</dbReference>
<keyword evidence="7 10" id="KW-0030">Aminoacyl-tRNA synthetase</keyword>
<dbReference type="PRINTS" id="PR01041">
    <property type="entry name" value="TRNASYNTHMET"/>
</dbReference>
<keyword evidence="14" id="KW-1185">Reference proteome</keyword>
<evidence type="ECO:0000256" key="4">
    <source>
        <dbReference type="ARBA" id="ARBA00022741"/>
    </source>
</evidence>
<dbReference type="Pfam" id="PF09334">
    <property type="entry name" value="tRNA-synt_1g"/>
    <property type="match status" value="1"/>
</dbReference>
<evidence type="ECO:0000256" key="1">
    <source>
        <dbReference type="ARBA" id="ARBA00005594"/>
    </source>
</evidence>
<evidence type="ECO:0000256" key="8">
    <source>
        <dbReference type="ARBA" id="ARBA00047364"/>
    </source>
</evidence>
<gene>
    <name evidence="13" type="ORF">OnM2_062044</name>
</gene>
<dbReference type="EC" id="6.1.1.10" evidence="2"/>
<comment type="caution">
    <text evidence="13">The sequence shown here is derived from an EMBL/GenBank/DDBJ whole genome shotgun (WGS) entry which is preliminary data.</text>
</comment>
<proteinExistence type="inferred from homology"/>
<evidence type="ECO:0000313" key="14">
    <source>
        <dbReference type="Proteomes" id="UP000286134"/>
    </source>
</evidence>
<dbReference type="GO" id="GO:0006431">
    <property type="term" value="P:methionyl-tRNA aminoacylation"/>
    <property type="evidence" value="ECO:0007669"/>
    <property type="project" value="InterPro"/>
</dbReference>
<name>A0A420HNV6_9PEZI</name>
<evidence type="ECO:0000256" key="6">
    <source>
        <dbReference type="ARBA" id="ARBA00022917"/>
    </source>
</evidence>
<evidence type="ECO:0000256" key="5">
    <source>
        <dbReference type="ARBA" id="ARBA00022840"/>
    </source>
</evidence>
<evidence type="ECO:0000313" key="13">
    <source>
        <dbReference type="EMBL" id="RKF59113.1"/>
    </source>
</evidence>
<dbReference type="InterPro" id="IPR023457">
    <property type="entry name" value="Met-tRNA_synth_2"/>
</dbReference>
<dbReference type="InterPro" id="IPR033911">
    <property type="entry name" value="MetRS_core"/>
</dbReference>